<proteinExistence type="predicted"/>
<evidence type="ECO:0000256" key="1">
    <source>
        <dbReference type="SAM" id="MobiDB-lite"/>
    </source>
</evidence>
<feature type="compositionally biased region" description="Polar residues" evidence="1">
    <location>
        <begin position="19"/>
        <end position="29"/>
    </location>
</feature>
<evidence type="ECO:0000313" key="2">
    <source>
        <dbReference type="EMBL" id="KAJ1164921.1"/>
    </source>
</evidence>
<accession>A0AAV7SLJ0</accession>
<reference evidence="2" key="1">
    <citation type="journal article" date="2022" name="bioRxiv">
        <title>Sequencing and chromosome-scale assembly of the giantPleurodeles waltlgenome.</title>
        <authorList>
            <person name="Brown T."/>
            <person name="Elewa A."/>
            <person name="Iarovenko S."/>
            <person name="Subramanian E."/>
            <person name="Araus A.J."/>
            <person name="Petzold A."/>
            <person name="Susuki M."/>
            <person name="Suzuki K.-i.T."/>
            <person name="Hayashi T."/>
            <person name="Toyoda A."/>
            <person name="Oliveira C."/>
            <person name="Osipova E."/>
            <person name="Leigh N.D."/>
            <person name="Simon A."/>
            <person name="Yun M.H."/>
        </authorList>
    </citation>
    <scope>NUCLEOTIDE SEQUENCE</scope>
    <source>
        <strain evidence="2">20211129_DDA</strain>
        <tissue evidence="2">Liver</tissue>
    </source>
</reference>
<dbReference type="AlphaFoldDB" id="A0AAV7SLJ0"/>
<keyword evidence="3" id="KW-1185">Reference proteome</keyword>
<feature type="region of interest" description="Disordered" evidence="1">
    <location>
        <begin position="1"/>
        <end position="30"/>
    </location>
</feature>
<gene>
    <name evidence="2" type="ORF">NDU88_005353</name>
</gene>
<name>A0AAV7SLJ0_PLEWA</name>
<comment type="caution">
    <text evidence="2">The sequence shown here is derived from an EMBL/GenBank/DDBJ whole genome shotgun (WGS) entry which is preliminary data.</text>
</comment>
<evidence type="ECO:0000313" key="3">
    <source>
        <dbReference type="Proteomes" id="UP001066276"/>
    </source>
</evidence>
<protein>
    <submittedName>
        <fullName evidence="2">Uncharacterized protein</fullName>
    </submittedName>
</protein>
<organism evidence="2 3">
    <name type="scientific">Pleurodeles waltl</name>
    <name type="common">Iberian ribbed newt</name>
    <dbReference type="NCBI Taxonomy" id="8319"/>
    <lineage>
        <taxon>Eukaryota</taxon>
        <taxon>Metazoa</taxon>
        <taxon>Chordata</taxon>
        <taxon>Craniata</taxon>
        <taxon>Vertebrata</taxon>
        <taxon>Euteleostomi</taxon>
        <taxon>Amphibia</taxon>
        <taxon>Batrachia</taxon>
        <taxon>Caudata</taxon>
        <taxon>Salamandroidea</taxon>
        <taxon>Salamandridae</taxon>
        <taxon>Pleurodelinae</taxon>
        <taxon>Pleurodeles</taxon>
    </lineage>
</organism>
<dbReference type="Proteomes" id="UP001066276">
    <property type="component" value="Chromosome 4_2"/>
</dbReference>
<dbReference type="EMBL" id="JANPWB010000008">
    <property type="protein sequence ID" value="KAJ1164921.1"/>
    <property type="molecule type" value="Genomic_DNA"/>
</dbReference>
<sequence>MASGCVAKQDDATCGRGASSGSVKSSDNGINEMRGVVRSWAMQRQQVMVQASSFISGVAVVSPLEHHKTHRARCSKPFAPRKLRKNAVCEAQKAKHDAQPQIASRYRLAI</sequence>